<dbReference type="InterPro" id="IPR020578">
    <property type="entry name" value="Aminotrans_V_PyrdxlP_BS"/>
</dbReference>
<evidence type="ECO:0000256" key="3">
    <source>
        <dbReference type="ARBA" id="ARBA00012239"/>
    </source>
</evidence>
<dbReference type="InterPro" id="IPR015421">
    <property type="entry name" value="PyrdxlP-dep_Trfase_major"/>
</dbReference>
<dbReference type="GO" id="GO:0006534">
    <property type="term" value="P:cysteine metabolic process"/>
    <property type="evidence" value="ECO:0007669"/>
    <property type="project" value="InterPro"/>
</dbReference>
<protein>
    <recommendedName>
        <fullName evidence="3">cysteine desulfurase</fullName>
        <ecNumber evidence="3">2.8.1.7</ecNumber>
    </recommendedName>
</protein>
<dbReference type="Pfam" id="PF00266">
    <property type="entry name" value="Aminotran_5"/>
    <property type="match status" value="1"/>
</dbReference>
<comment type="similarity">
    <text evidence="2">Belongs to the class-V pyridoxal-phosphate-dependent aminotransferase family. Csd subfamily.</text>
</comment>
<evidence type="ECO:0000259" key="8">
    <source>
        <dbReference type="Pfam" id="PF00266"/>
    </source>
</evidence>
<dbReference type="PROSITE" id="PS00595">
    <property type="entry name" value="AA_TRANSFER_CLASS_5"/>
    <property type="match status" value="1"/>
</dbReference>
<accession>A0A1T4KIU7</accession>
<proteinExistence type="inferred from homology"/>
<evidence type="ECO:0000256" key="6">
    <source>
        <dbReference type="ARBA" id="ARBA00050776"/>
    </source>
</evidence>
<dbReference type="Proteomes" id="UP000191153">
    <property type="component" value="Unassembled WGS sequence"/>
</dbReference>
<keyword evidence="4" id="KW-0808">Transferase</keyword>
<gene>
    <name evidence="9" type="ORF">SAMN02745174_00440</name>
</gene>
<dbReference type="InterPro" id="IPR000192">
    <property type="entry name" value="Aminotrans_V_dom"/>
</dbReference>
<dbReference type="GO" id="GO:0030170">
    <property type="term" value="F:pyridoxal phosphate binding"/>
    <property type="evidence" value="ECO:0007669"/>
    <property type="project" value="InterPro"/>
</dbReference>
<keyword evidence="5" id="KW-0663">Pyridoxal phosphate</keyword>
<dbReference type="GO" id="GO:0031071">
    <property type="term" value="F:cysteine desulfurase activity"/>
    <property type="evidence" value="ECO:0007669"/>
    <property type="project" value="UniProtKB-EC"/>
</dbReference>
<dbReference type="CDD" id="cd06453">
    <property type="entry name" value="SufS_like"/>
    <property type="match status" value="1"/>
</dbReference>
<name>A0A1T4KIU7_9FUSO</name>
<organism evidence="9 10">
    <name type="scientific">Cetobacterium ceti</name>
    <dbReference type="NCBI Taxonomy" id="180163"/>
    <lineage>
        <taxon>Bacteria</taxon>
        <taxon>Fusobacteriati</taxon>
        <taxon>Fusobacteriota</taxon>
        <taxon>Fusobacteriia</taxon>
        <taxon>Fusobacteriales</taxon>
        <taxon>Fusobacteriaceae</taxon>
        <taxon>Cetobacterium</taxon>
    </lineage>
</organism>
<dbReference type="InterPro" id="IPR015422">
    <property type="entry name" value="PyrdxlP-dep_Trfase_small"/>
</dbReference>
<dbReference type="EC" id="2.8.1.7" evidence="3"/>
<dbReference type="PANTHER" id="PTHR43586">
    <property type="entry name" value="CYSTEINE DESULFURASE"/>
    <property type="match status" value="1"/>
</dbReference>
<dbReference type="Gene3D" id="3.90.1150.10">
    <property type="entry name" value="Aspartate Aminotransferase, domain 1"/>
    <property type="match status" value="1"/>
</dbReference>
<dbReference type="OrthoDB" id="9804366at2"/>
<comment type="catalytic activity">
    <reaction evidence="6">
        <text>(sulfur carrier)-H + L-cysteine = (sulfur carrier)-SH + L-alanine</text>
        <dbReference type="Rhea" id="RHEA:43892"/>
        <dbReference type="Rhea" id="RHEA-COMP:14737"/>
        <dbReference type="Rhea" id="RHEA-COMP:14739"/>
        <dbReference type="ChEBI" id="CHEBI:29917"/>
        <dbReference type="ChEBI" id="CHEBI:35235"/>
        <dbReference type="ChEBI" id="CHEBI:57972"/>
        <dbReference type="ChEBI" id="CHEBI:64428"/>
        <dbReference type="EC" id="2.8.1.7"/>
    </reaction>
</comment>
<dbReference type="NCBIfam" id="TIGR01977">
    <property type="entry name" value="am_tr_V_EF2568"/>
    <property type="match status" value="1"/>
</dbReference>
<evidence type="ECO:0000313" key="10">
    <source>
        <dbReference type="Proteomes" id="UP000191153"/>
    </source>
</evidence>
<evidence type="ECO:0000256" key="4">
    <source>
        <dbReference type="ARBA" id="ARBA00022679"/>
    </source>
</evidence>
<dbReference type="InterPro" id="IPR010969">
    <property type="entry name" value="Cys_dSase-rel_unknwn_funct"/>
</dbReference>
<dbReference type="EMBL" id="FUWX01000005">
    <property type="protein sequence ID" value="SJZ42339.1"/>
    <property type="molecule type" value="Genomic_DNA"/>
</dbReference>
<dbReference type="InterPro" id="IPR010970">
    <property type="entry name" value="Cys_dSase_SufS"/>
</dbReference>
<evidence type="ECO:0000256" key="1">
    <source>
        <dbReference type="ARBA" id="ARBA00001933"/>
    </source>
</evidence>
<reference evidence="9 10" key="1">
    <citation type="submission" date="2017-02" db="EMBL/GenBank/DDBJ databases">
        <authorList>
            <person name="Peterson S.W."/>
        </authorList>
    </citation>
    <scope>NUCLEOTIDE SEQUENCE [LARGE SCALE GENOMIC DNA]</scope>
    <source>
        <strain evidence="9 10">ATCC 700028</strain>
    </source>
</reference>
<dbReference type="InterPro" id="IPR015424">
    <property type="entry name" value="PyrdxlP-dep_Trfase"/>
</dbReference>
<dbReference type="STRING" id="180163.SAMN02745174_00440"/>
<keyword evidence="10" id="KW-1185">Reference proteome</keyword>
<dbReference type="Gene3D" id="3.40.640.10">
    <property type="entry name" value="Type I PLP-dependent aspartate aminotransferase-like (Major domain)"/>
    <property type="match status" value="1"/>
</dbReference>
<dbReference type="PANTHER" id="PTHR43586:SF4">
    <property type="entry name" value="ISOPENICILLIN N EPIMERASE"/>
    <property type="match status" value="1"/>
</dbReference>
<evidence type="ECO:0000256" key="5">
    <source>
        <dbReference type="ARBA" id="ARBA00022898"/>
    </source>
</evidence>
<evidence type="ECO:0000313" key="9">
    <source>
        <dbReference type="EMBL" id="SJZ42339.1"/>
    </source>
</evidence>
<sequence>MINKKDYYFDNSATSHPKPEKVYEAVENAIKNLNGNPGRAGHRKAVEISREIYNVRCKLANFFNIENPLQIAFTANATESLNFAIKGLDLNPGDKIITSHLEHNSVLRPLYYLRDSKNISIDFFDDFSQIENLITERTKAIVVNHISNVNGNIQDLEKIGFLAKKHNLIFIVDASQSAGFYPIDIQAMNIDILCFTGHKSLFGIQGIGGIYVNENIHLTPILEGGTGSYSKMERQPKVMPELLEAGTLNTPGILSLGAGIDFINEIGLERIKIHEEFLTDKFINGCKNIPNLIVYPTLSEKRGPVVSVNFKNVPSSDIGAILDEEFNIMIRASFHCAPLAHDFLNTSEYGTIRFSFGFFNTEEDIDYAINALKIISENI</sequence>
<evidence type="ECO:0000256" key="2">
    <source>
        <dbReference type="ARBA" id="ARBA00010447"/>
    </source>
</evidence>
<dbReference type="SUPFAM" id="SSF53383">
    <property type="entry name" value="PLP-dependent transferases"/>
    <property type="match status" value="1"/>
</dbReference>
<dbReference type="AlphaFoldDB" id="A0A1T4KIU7"/>
<comment type="cofactor">
    <cofactor evidence="1 7">
        <name>pyridoxal 5'-phosphate</name>
        <dbReference type="ChEBI" id="CHEBI:597326"/>
    </cofactor>
</comment>
<evidence type="ECO:0000256" key="7">
    <source>
        <dbReference type="RuleBase" id="RU004504"/>
    </source>
</evidence>
<feature type="domain" description="Aminotransferase class V" evidence="8">
    <location>
        <begin position="8"/>
        <end position="367"/>
    </location>
</feature>
<dbReference type="RefSeq" id="WP_078692982.1">
    <property type="nucleotide sequence ID" value="NZ_FUWX01000005.1"/>
</dbReference>